<dbReference type="Proteomes" id="UP000184536">
    <property type="component" value="Unassembled WGS sequence"/>
</dbReference>
<name>A0A1M6Q1I6_9FIRM</name>
<accession>A0A1M6Q1I6</accession>
<keyword evidence="1" id="KW-0732">Signal</keyword>
<feature type="chain" id="PRO_5038663878" description="Lipoprotein" evidence="1">
    <location>
        <begin position="23"/>
        <end position="64"/>
    </location>
</feature>
<dbReference type="STRING" id="1121919.SAMN02745975_03739"/>
<dbReference type="AlphaFoldDB" id="A0A1M6Q1I6"/>
<keyword evidence="3" id="KW-1185">Reference proteome</keyword>
<protein>
    <recommendedName>
        <fullName evidence="4">Lipoprotein</fullName>
    </recommendedName>
</protein>
<evidence type="ECO:0000256" key="1">
    <source>
        <dbReference type="SAM" id="SignalP"/>
    </source>
</evidence>
<organism evidence="2 3">
    <name type="scientific">Geosporobacter subterraneus DSM 17957</name>
    <dbReference type="NCBI Taxonomy" id="1121919"/>
    <lineage>
        <taxon>Bacteria</taxon>
        <taxon>Bacillati</taxon>
        <taxon>Bacillota</taxon>
        <taxon>Clostridia</taxon>
        <taxon>Peptostreptococcales</taxon>
        <taxon>Thermotaleaceae</taxon>
        <taxon>Geosporobacter</taxon>
    </lineage>
</organism>
<dbReference type="EMBL" id="FQZV01000079">
    <property type="protein sequence ID" value="SHK14072.1"/>
    <property type="molecule type" value="Genomic_DNA"/>
</dbReference>
<feature type="signal peptide" evidence="1">
    <location>
        <begin position="1"/>
        <end position="22"/>
    </location>
</feature>
<reference evidence="3" key="1">
    <citation type="submission" date="2016-11" db="EMBL/GenBank/DDBJ databases">
        <authorList>
            <person name="Varghese N."/>
            <person name="Submissions S."/>
        </authorList>
    </citation>
    <scope>NUCLEOTIDE SEQUENCE [LARGE SCALE GENOMIC DNA]</scope>
    <source>
        <strain evidence="3">DSM 17957</strain>
    </source>
</reference>
<evidence type="ECO:0000313" key="3">
    <source>
        <dbReference type="Proteomes" id="UP000184536"/>
    </source>
</evidence>
<sequence>MKRRITTVVLVLMLFLSGCSSITDFIKQKPEQKERENQATIEPVKDLKTAELNSILYCPFGIKI</sequence>
<evidence type="ECO:0000313" key="2">
    <source>
        <dbReference type="EMBL" id="SHK14072.1"/>
    </source>
</evidence>
<dbReference type="PROSITE" id="PS51257">
    <property type="entry name" value="PROKAR_LIPOPROTEIN"/>
    <property type="match status" value="1"/>
</dbReference>
<proteinExistence type="predicted"/>
<evidence type="ECO:0008006" key="4">
    <source>
        <dbReference type="Google" id="ProtNLM"/>
    </source>
</evidence>
<dbReference type="RefSeq" id="WP_110942690.1">
    <property type="nucleotide sequence ID" value="NZ_FQZV01000079.1"/>
</dbReference>
<gene>
    <name evidence="2" type="ORF">SAMN02745975_03739</name>
</gene>